<dbReference type="Gene3D" id="3.30.2350.10">
    <property type="entry name" value="Pseudouridine synthase"/>
    <property type="match status" value="1"/>
</dbReference>
<dbReference type="GO" id="GO:0000455">
    <property type="term" value="P:enzyme-directed rRNA pseudouridine synthesis"/>
    <property type="evidence" value="ECO:0007669"/>
    <property type="project" value="TreeGrafter"/>
</dbReference>
<evidence type="ECO:0000256" key="1">
    <source>
        <dbReference type="ARBA" id="ARBA00010876"/>
    </source>
</evidence>
<dbReference type="PROSITE" id="PS50889">
    <property type="entry name" value="S4"/>
    <property type="match status" value="1"/>
</dbReference>
<evidence type="ECO:0000256" key="5">
    <source>
        <dbReference type="PROSITE-ProRule" id="PRU00182"/>
    </source>
</evidence>
<comment type="catalytic activity">
    <reaction evidence="6">
        <text>a uridine in RNA = a pseudouridine in RNA</text>
        <dbReference type="Rhea" id="RHEA:48348"/>
        <dbReference type="Rhea" id="RHEA-COMP:12068"/>
        <dbReference type="Rhea" id="RHEA-COMP:12069"/>
        <dbReference type="ChEBI" id="CHEBI:65314"/>
        <dbReference type="ChEBI" id="CHEBI:65315"/>
    </reaction>
</comment>
<dbReference type="NCBIfam" id="TIGR00005">
    <property type="entry name" value="rluA_subfam"/>
    <property type="match status" value="1"/>
</dbReference>
<dbReference type="CDD" id="cd02869">
    <property type="entry name" value="PseudoU_synth_RluA_like"/>
    <property type="match status" value="1"/>
</dbReference>
<comment type="function">
    <text evidence="6">Responsible for synthesis of pseudouridine from uracil.</text>
</comment>
<dbReference type="InterPro" id="IPR050188">
    <property type="entry name" value="RluA_PseudoU_synthase"/>
</dbReference>
<dbReference type="InterPro" id="IPR006225">
    <property type="entry name" value="PsdUridine_synth_RluC/D"/>
</dbReference>
<evidence type="ECO:0000313" key="8">
    <source>
        <dbReference type="EMBL" id="SUB78148.1"/>
    </source>
</evidence>
<evidence type="ECO:0000259" key="7">
    <source>
        <dbReference type="SMART" id="SM00363"/>
    </source>
</evidence>
<dbReference type="FunFam" id="3.30.2350.10:FF:000006">
    <property type="entry name" value="Pseudouridine synthase"/>
    <property type="match status" value="1"/>
</dbReference>
<evidence type="ECO:0000256" key="2">
    <source>
        <dbReference type="ARBA" id="ARBA00022884"/>
    </source>
</evidence>
<dbReference type="Proteomes" id="UP000254263">
    <property type="component" value="Unassembled WGS sequence"/>
</dbReference>
<dbReference type="InterPro" id="IPR036986">
    <property type="entry name" value="S4_RNA-bd_sf"/>
</dbReference>
<dbReference type="InterPro" id="IPR002942">
    <property type="entry name" value="S4_RNA-bd"/>
</dbReference>
<dbReference type="PROSITE" id="PS01129">
    <property type="entry name" value="PSI_RLU"/>
    <property type="match status" value="1"/>
</dbReference>
<evidence type="ECO:0000256" key="3">
    <source>
        <dbReference type="ARBA" id="ARBA00023235"/>
    </source>
</evidence>
<dbReference type="EC" id="5.4.99.-" evidence="6"/>
<dbReference type="SMART" id="SM00363">
    <property type="entry name" value="S4"/>
    <property type="match status" value="1"/>
</dbReference>
<dbReference type="InterPro" id="IPR020103">
    <property type="entry name" value="PsdUridine_synth_cat_dom_sf"/>
</dbReference>
<dbReference type="Pfam" id="PF00849">
    <property type="entry name" value="PseudoU_synth_2"/>
    <property type="match status" value="1"/>
</dbReference>
<dbReference type="SUPFAM" id="SSF55120">
    <property type="entry name" value="Pseudouridine synthase"/>
    <property type="match status" value="1"/>
</dbReference>
<feature type="domain" description="RNA-binding S4" evidence="7">
    <location>
        <begin position="77"/>
        <end position="141"/>
    </location>
</feature>
<keyword evidence="2 5" id="KW-0694">RNA-binding</keyword>
<feature type="active site" evidence="4">
    <location>
        <position position="202"/>
    </location>
</feature>
<dbReference type="CDD" id="cd00165">
    <property type="entry name" value="S4"/>
    <property type="match status" value="1"/>
</dbReference>
<accession>A0A379DID7</accession>
<dbReference type="AlphaFoldDB" id="A0A379DID7"/>
<keyword evidence="3 6" id="KW-0413">Isomerase</keyword>
<reference evidence="8 9" key="1">
    <citation type="submission" date="2018-06" db="EMBL/GenBank/DDBJ databases">
        <authorList>
            <consortium name="Pathogen Informatics"/>
            <person name="Doyle S."/>
        </authorList>
    </citation>
    <scope>NUCLEOTIDE SEQUENCE [LARGE SCALE GENOMIC DNA]</scope>
    <source>
        <strain evidence="8 9">NCTC13100</strain>
    </source>
</reference>
<dbReference type="SUPFAM" id="SSF55174">
    <property type="entry name" value="Alpha-L RNA-binding motif"/>
    <property type="match status" value="1"/>
</dbReference>
<dbReference type="InterPro" id="IPR006145">
    <property type="entry name" value="PsdUridine_synth_RsuA/RluA"/>
</dbReference>
<dbReference type="PANTHER" id="PTHR21600">
    <property type="entry name" value="MITOCHONDRIAL RNA PSEUDOURIDINE SYNTHASE"/>
    <property type="match status" value="1"/>
</dbReference>
<organism evidence="8 9">
    <name type="scientific">Porphyromonas macacae</name>
    <dbReference type="NCBI Taxonomy" id="28115"/>
    <lineage>
        <taxon>Bacteria</taxon>
        <taxon>Pseudomonadati</taxon>
        <taxon>Bacteroidota</taxon>
        <taxon>Bacteroidia</taxon>
        <taxon>Bacteroidales</taxon>
        <taxon>Porphyromonadaceae</taxon>
        <taxon>Porphyromonas</taxon>
    </lineage>
</organism>
<dbReference type="InterPro" id="IPR006224">
    <property type="entry name" value="PsdUridine_synth_RluA-like_CS"/>
</dbReference>
<name>A0A379DID7_9PORP</name>
<sequence length="394" mass="44975">MVVNDNKFSENTDLEQSSSSFADLMANEDEDCDLIQDEDEELFLSSLSDSTDNLTDADGNPLFEHYRIVADPKQSPLRVDKFLMNHMNKTTRNRLQQAAEAGCIFVGNKPVKSNYKVKPGDIITLQLRRPKRLFEVTAENIPLDIVYEDDFLLVVNKPAGMVVHPGHGNYSGTLVNALAYHLRNNPQYDPSDPRLGLVHRIDKDTSGLLVVAKTPEAKADLSRQFFEKSTERTYRALVWGRFDPKEGTIKGNIGRDPKDRLIMKVFPYMSEYGKDAVTHYTCLEEFAYVSWIECRLETGRTHQIRAHMKSIDHPLFADERYGGDKILRGNNSGSYKQFIHNCLELCPRQCLHAKTLGFTHPYSGQKMKFDSEIPQDLSALLEKWRTYTANLSDR</sequence>
<comment type="similarity">
    <text evidence="1 6">Belongs to the pseudouridine synthase RluA family.</text>
</comment>
<evidence type="ECO:0000256" key="4">
    <source>
        <dbReference type="PIRSR" id="PIRSR606225-1"/>
    </source>
</evidence>
<evidence type="ECO:0000313" key="9">
    <source>
        <dbReference type="Proteomes" id="UP000254263"/>
    </source>
</evidence>
<dbReference type="Gene3D" id="3.10.290.10">
    <property type="entry name" value="RNA-binding S4 domain"/>
    <property type="match status" value="1"/>
</dbReference>
<dbReference type="GO" id="GO:0003723">
    <property type="term" value="F:RNA binding"/>
    <property type="evidence" value="ECO:0007669"/>
    <property type="project" value="UniProtKB-KW"/>
</dbReference>
<protein>
    <recommendedName>
        <fullName evidence="6">Pseudouridine synthase</fullName>
        <ecNumber evidence="6">5.4.99.-</ecNumber>
    </recommendedName>
</protein>
<evidence type="ECO:0000256" key="6">
    <source>
        <dbReference type="RuleBase" id="RU362028"/>
    </source>
</evidence>
<gene>
    <name evidence="8" type="primary">rluD_2</name>
    <name evidence="8" type="ORF">NCTC13100_01301</name>
</gene>
<dbReference type="GO" id="GO:0120159">
    <property type="term" value="F:rRNA pseudouridine synthase activity"/>
    <property type="evidence" value="ECO:0007669"/>
    <property type="project" value="UniProtKB-ARBA"/>
</dbReference>
<dbReference type="EMBL" id="UGTI01000001">
    <property type="protein sequence ID" value="SUB78148.1"/>
    <property type="molecule type" value="Genomic_DNA"/>
</dbReference>
<dbReference type="Pfam" id="PF01479">
    <property type="entry name" value="S4"/>
    <property type="match status" value="1"/>
</dbReference>
<proteinExistence type="inferred from homology"/>
<dbReference type="PANTHER" id="PTHR21600:SF44">
    <property type="entry name" value="RIBOSOMAL LARGE SUBUNIT PSEUDOURIDINE SYNTHASE D"/>
    <property type="match status" value="1"/>
</dbReference>